<dbReference type="Proteomes" id="UP000036923">
    <property type="component" value="Unassembled WGS sequence"/>
</dbReference>
<proteinExistence type="predicted"/>
<reference evidence="3" key="1">
    <citation type="submission" date="2015-07" db="EMBL/GenBank/DDBJ databases">
        <title>Near-Complete Genome Sequence of the Cellulolytic Bacterium Bacteroides (Pseudobacteroides) cellulosolvens ATCC 35603.</title>
        <authorList>
            <person name="Dassa B."/>
            <person name="Utturkar S.M."/>
            <person name="Klingeman D.M."/>
            <person name="Hurt R.A."/>
            <person name="Keller M."/>
            <person name="Xu J."/>
            <person name="Reddy Y.H.K."/>
            <person name="Borovok I."/>
            <person name="Grinberg I.R."/>
            <person name="Lamed R."/>
            <person name="Zhivin O."/>
            <person name="Bayer E.A."/>
            <person name="Brown S.D."/>
        </authorList>
    </citation>
    <scope>NUCLEOTIDE SEQUENCE [LARGE SCALE GENOMIC DNA]</scope>
    <source>
        <strain evidence="3">DSM 2933</strain>
    </source>
</reference>
<sequence length="795" mass="88378">MYKKDGMALPSVIIICTLMLMMMVPLLNLSVQQLKVSKSQSVIGYSYLASGSSTEKAIKIIKKYIQDKTYTKQVPYISDASNYVDTILLDIKKEINKEIGTITVQPSKGAKSLLKGDIARVGFKVDGNKIWVTLGLTITSTYQKGVNVSTGSDVYSQIVISIENNNDKYFRPAAINAIGDIYVKNSNAIINGDVKVVGTAPQKSNEFEQYTYGGLYATSNSKLNISGNAFVRAFIRCGNPDNSVADNSTIEVNNNAVAQCIQMFGQKDYFLGHKDVYTFDDVEMNGLNSIIAINRNYFGLSDGRSSTDQYHDASSAIVNSSVIHHPFEDTILDAMKSKIIINGNVMINGGTFLIDPIKGTPVFPNDAPQIEDASCAWNDSDEIASYKNFEPQGTAADRQKFHSDTDNKGTSWIADQYKSNLAKGYSNLFQVYNFKNESEIGTWFSKLKMFNQPFSFYSPENDPSKLKGFCNYEMAANGKMYFMDISDVDLGNKSDLEKVDESSLVGSKTDFENSLYYLNINDKETQKYLPGGSMQWEWDSVSKNGLLNLKGTYFDYYNTVETKFLPEIKKPLMKITEDFVKRDPGYQAGVISHQYKEVTDDSGAKKNFFNYIGEELEECNLMDNSTVITDGELKLISSSIDKYEIGFTPINTKYYIIVVNDPGKTLVIKDTINAIVYTRGKVIMSPGSKLNGFIIAAGKGYDAINKKADGSAADSMPYIYMKKDSDGNVIESNINLLDSGEFAAVVFEGTATVNYEFGIDKNNNGKLDPEDNLLYLIDQYTNDDIKNALNKLFNS</sequence>
<keyword evidence="1" id="KW-0812">Transmembrane</keyword>
<organism evidence="2 3">
    <name type="scientific">Pseudobacteroides cellulosolvens ATCC 35603 = DSM 2933</name>
    <dbReference type="NCBI Taxonomy" id="398512"/>
    <lineage>
        <taxon>Bacteria</taxon>
        <taxon>Bacillati</taxon>
        <taxon>Bacillota</taxon>
        <taxon>Clostridia</taxon>
        <taxon>Eubacteriales</taxon>
        <taxon>Oscillospiraceae</taxon>
        <taxon>Pseudobacteroides</taxon>
    </lineage>
</organism>
<dbReference type="STRING" id="398512.Bccel_3474"/>
<evidence type="ECO:0000256" key="1">
    <source>
        <dbReference type="SAM" id="Phobius"/>
    </source>
</evidence>
<protein>
    <submittedName>
        <fullName evidence="2">Uncharacterized protein</fullName>
    </submittedName>
</protein>
<dbReference type="eggNOG" id="ENOG5033SK1">
    <property type="taxonomic scope" value="Bacteria"/>
</dbReference>
<feature type="transmembrane region" description="Helical" evidence="1">
    <location>
        <begin position="12"/>
        <end position="31"/>
    </location>
</feature>
<dbReference type="EMBL" id="LGTC01000001">
    <property type="protein sequence ID" value="KNY28200.1"/>
    <property type="molecule type" value="Genomic_DNA"/>
</dbReference>
<gene>
    <name evidence="2" type="ORF">Bccel_3474</name>
</gene>
<keyword evidence="1" id="KW-1133">Transmembrane helix</keyword>
<keyword evidence="1" id="KW-0472">Membrane</keyword>
<evidence type="ECO:0000313" key="3">
    <source>
        <dbReference type="Proteomes" id="UP000036923"/>
    </source>
</evidence>
<comment type="caution">
    <text evidence="2">The sequence shown here is derived from an EMBL/GenBank/DDBJ whole genome shotgun (WGS) entry which is preliminary data.</text>
</comment>
<name>A0A0L6JRA5_9FIRM</name>
<dbReference type="AlphaFoldDB" id="A0A0L6JRA5"/>
<keyword evidence="3" id="KW-1185">Reference proteome</keyword>
<accession>A0A0L6JRA5</accession>
<evidence type="ECO:0000313" key="2">
    <source>
        <dbReference type="EMBL" id="KNY28200.1"/>
    </source>
</evidence>